<dbReference type="AlphaFoldDB" id="X0TUG7"/>
<protein>
    <submittedName>
        <fullName evidence="1">Uncharacterized protein</fullName>
    </submittedName>
</protein>
<dbReference type="EMBL" id="BARS01012850">
    <property type="protein sequence ID" value="GAF90841.1"/>
    <property type="molecule type" value="Genomic_DNA"/>
</dbReference>
<sequence length="86" mass="10038">SKSIKPNLKKIKEVYADKERIISHSNFLGKWKLHSISLDIVNKEENNCRIILTDNKIIKKRFEKDKDILVIYLTDMIANSSLIPQV</sequence>
<evidence type="ECO:0000313" key="1">
    <source>
        <dbReference type="EMBL" id="GAF90841.1"/>
    </source>
</evidence>
<name>X0TUG7_9ZZZZ</name>
<proteinExistence type="predicted"/>
<comment type="caution">
    <text evidence="1">The sequence shown here is derived from an EMBL/GenBank/DDBJ whole genome shotgun (WGS) entry which is preliminary data.</text>
</comment>
<accession>X0TUG7</accession>
<organism evidence="1">
    <name type="scientific">marine sediment metagenome</name>
    <dbReference type="NCBI Taxonomy" id="412755"/>
    <lineage>
        <taxon>unclassified sequences</taxon>
        <taxon>metagenomes</taxon>
        <taxon>ecological metagenomes</taxon>
    </lineage>
</organism>
<reference evidence="1" key="1">
    <citation type="journal article" date="2014" name="Front. Microbiol.">
        <title>High frequency of phylogenetically diverse reductive dehalogenase-homologous genes in deep subseafloor sedimentary metagenomes.</title>
        <authorList>
            <person name="Kawai M."/>
            <person name="Futagami T."/>
            <person name="Toyoda A."/>
            <person name="Takaki Y."/>
            <person name="Nishi S."/>
            <person name="Hori S."/>
            <person name="Arai W."/>
            <person name="Tsubouchi T."/>
            <person name="Morono Y."/>
            <person name="Uchiyama I."/>
            <person name="Ito T."/>
            <person name="Fujiyama A."/>
            <person name="Inagaki F."/>
            <person name="Takami H."/>
        </authorList>
    </citation>
    <scope>NUCLEOTIDE SEQUENCE</scope>
    <source>
        <strain evidence="1">Expedition CK06-06</strain>
    </source>
</reference>
<feature type="non-terminal residue" evidence="1">
    <location>
        <position position="1"/>
    </location>
</feature>
<gene>
    <name evidence="1" type="ORF">S01H1_22673</name>
</gene>